<dbReference type="GeneID" id="9690263"/>
<name>C1N9Z6_MICPC</name>
<dbReference type="KEGG" id="mpp:MICPUCDRAFT_54700"/>
<dbReference type="EMBL" id="GG663752">
    <property type="protein sequence ID" value="EEH51034.1"/>
    <property type="molecule type" value="Genomic_DNA"/>
</dbReference>
<dbReference type="AlphaFoldDB" id="C1N9Z6"/>
<dbReference type="RefSeq" id="XP_003064700.1">
    <property type="nucleotide sequence ID" value="XM_003064654.1"/>
</dbReference>
<feature type="compositionally biased region" description="Basic and acidic residues" evidence="2">
    <location>
        <begin position="14"/>
        <end position="24"/>
    </location>
</feature>
<feature type="coiled-coil region" evidence="1">
    <location>
        <begin position="152"/>
        <end position="179"/>
    </location>
</feature>
<feature type="compositionally biased region" description="Basic and acidic residues" evidence="2">
    <location>
        <begin position="36"/>
        <end position="45"/>
    </location>
</feature>
<keyword evidence="4" id="KW-1185">Reference proteome</keyword>
<protein>
    <submittedName>
        <fullName evidence="3">Predicted protein</fullName>
    </submittedName>
</protein>
<feature type="region of interest" description="Disordered" evidence="2">
    <location>
        <begin position="36"/>
        <end position="148"/>
    </location>
</feature>
<evidence type="ECO:0000313" key="3">
    <source>
        <dbReference type="EMBL" id="EEH51034.1"/>
    </source>
</evidence>
<dbReference type="Proteomes" id="UP000001876">
    <property type="component" value="Unassembled WGS sequence"/>
</dbReference>
<feature type="compositionally biased region" description="Basic and acidic residues" evidence="2">
    <location>
        <begin position="89"/>
        <end position="114"/>
    </location>
</feature>
<gene>
    <name evidence="3" type="ORF">MICPUCDRAFT_54700</name>
</gene>
<organism evidence="4">
    <name type="scientific">Micromonas pusilla (strain CCMP1545)</name>
    <name type="common">Picoplanktonic green alga</name>
    <dbReference type="NCBI Taxonomy" id="564608"/>
    <lineage>
        <taxon>Eukaryota</taxon>
        <taxon>Viridiplantae</taxon>
        <taxon>Chlorophyta</taxon>
        <taxon>Mamiellophyceae</taxon>
        <taxon>Mamiellales</taxon>
        <taxon>Mamiellaceae</taxon>
        <taxon>Micromonas</taxon>
    </lineage>
</organism>
<evidence type="ECO:0000313" key="4">
    <source>
        <dbReference type="Proteomes" id="UP000001876"/>
    </source>
</evidence>
<feature type="region of interest" description="Disordered" evidence="2">
    <location>
        <begin position="1"/>
        <end position="24"/>
    </location>
</feature>
<accession>C1N9Z6</accession>
<keyword evidence="1" id="KW-0175">Coiled coil</keyword>
<evidence type="ECO:0000256" key="2">
    <source>
        <dbReference type="SAM" id="MobiDB-lite"/>
    </source>
</evidence>
<sequence length="216" mass="24188">MPAATTTTTTTRAYRHEDAHGEARRDVAARLALARERLCSSRRSEPMASSTRRRDDDEEERLDDDAFRARAYPPGYAPFNDDDDDDDERLALEARLEEVERRVADLRARERDEIANANKRAWAEPDPSRDDRDPYGTRAAEDAESDDVGAALLKAQKALEEARKARDDAEACAEAAARERLIREPLLHDGFGGASLGVRSLHWSPYDRVGVVNADP</sequence>
<proteinExistence type="predicted"/>
<evidence type="ECO:0000256" key="1">
    <source>
        <dbReference type="SAM" id="Coils"/>
    </source>
</evidence>
<feature type="compositionally biased region" description="Low complexity" evidence="2">
    <location>
        <begin position="1"/>
        <end position="11"/>
    </location>
</feature>
<feature type="compositionally biased region" description="Basic and acidic residues" evidence="2">
    <location>
        <begin position="121"/>
        <end position="141"/>
    </location>
</feature>
<reference evidence="3 4" key="1">
    <citation type="journal article" date="2009" name="Science">
        <title>Green evolution and dynamic adaptations revealed by genomes of the marine picoeukaryotes Micromonas.</title>
        <authorList>
            <person name="Worden A.Z."/>
            <person name="Lee J.H."/>
            <person name="Mock T."/>
            <person name="Rouze P."/>
            <person name="Simmons M.P."/>
            <person name="Aerts A.L."/>
            <person name="Allen A.E."/>
            <person name="Cuvelier M.L."/>
            <person name="Derelle E."/>
            <person name="Everett M.V."/>
            <person name="Foulon E."/>
            <person name="Grimwood J."/>
            <person name="Gundlach H."/>
            <person name="Henrissat B."/>
            <person name="Napoli C."/>
            <person name="McDonald S.M."/>
            <person name="Parker M.S."/>
            <person name="Rombauts S."/>
            <person name="Salamov A."/>
            <person name="Von Dassow P."/>
            <person name="Badger J.H."/>
            <person name="Coutinho P.M."/>
            <person name="Demir E."/>
            <person name="Dubchak I."/>
            <person name="Gentemann C."/>
            <person name="Eikrem W."/>
            <person name="Gready J.E."/>
            <person name="John U."/>
            <person name="Lanier W."/>
            <person name="Lindquist E.A."/>
            <person name="Lucas S."/>
            <person name="Mayer K.F."/>
            <person name="Moreau H."/>
            <person name="Not F."/>
            <person name="Otillar R."/>
            <person name="Panaud O."/>
            <person name="Pangilinan J."/>
            <person name="Paulsen I."/>
            <person name="Piegu B."/>
            <person name="Poliakov A."/>
            <person name="Robbens S."/>
            <person name="Schmutz J."/>
            <person name="Toulza E."/>
            <person name="Wyss T."/>
            <person name="Zelensky A."/>
            <person name="Zhou K."/>
            <person name="Armbrust E.V."/>
            <person name="Bhattacharya D."/>
            <person name="Goodenough U.W."/>
            <person name="Van de Peer Y."/>
            <person name="Grigoriev I.V."/>
        </authorList>
    </citation>
    <scope>NUCLEOTIDE SEQUENCE [LARGE SCALE GENOMIC DNA]</scope>
    <source>
        <strain evidence="3 4">CCMP1545</strain>
    </source>
</reference>